<dbReference type="InterPro" id="IPR008979">
    <property type="entry name" value="Galactose-bd-like_sf"/>
</dbReference>
<gene>
    <name evidence="5" type="ORF">QJ522_12575</name>
</gene>
<name>A0AAW6TZ62_9BACT</name>
<feature type="domain" description="F5/8 type C" evidence="4">
    <location>
        <begin position="356"/>
        <end position="484"/>
    </location>
</feature>
<dbReference type="Gene3D" id="2.60.40.10">
    <property type="entry name" value="Immunoglobulins"/>
    <property type="match status" value="2"/>
</dbReference>
<keyword evidence="2" id="KW-1015">Disulfide bond</keyword>
<dbReference type="AlphaFoldDB" id="A0AAW6TZ62"/>
<keyword evidence="6" id="KW-1185">Reference proteome</keyword>
<feature type="chain" id="PRO_5043846267" evidence="3">
    <location>
        <begin position="24"/>
        <end position="987"/>
    </location>
</feature>
<dbReference type="SUPFAM" id="SSF49899">
    <property type="entry name" value="Concanavalin A-like lectins/glucanases"/>
    <property type="match status" value="2"/>
</dbReference>
<evidence type="ECO:0000313" key="5">
    <source>
        <dbReference type="EMBL" id="MDI6449885.1"/>
    </source>
</evidence>
<dbReference type="InterPro" id="IPR013783">
    <property type="entry name" value="Ig-like_fold"/>
</dbReference>
<dbReference type="Gene3D" id="2.60.120.200">
    <property type="match status" value="2"/>
</dbReference>
<dbReference type="RefSeq" id="WP_349245295.1">
    <property type="nucleotide sequence ID" value="NZ_JASCXX010000014.1"/>
</dbReference>
<dbReference type="Pfam" id="PF13385">
    <property type="entry name" value="Laminin_G_3"/>
    <property type="match status" value="2"/>
</dbReference>
<sequence length="987" mass="106383">MCRKTVVLMLALLVLGVAAEGWAAELAHRWSFNGDLSDSIGGRDAVIVDLGANNAVLSDNEVTLTGGAKGSSDYIDLPDGIVSSLGDFVTFEAWATQISVQNWSRIFDFGTSTAHNVFMSWTSGTTLTADRVEWLGPNGSNTLDNTNAPYTLGVQYHIVCVFDEGLVTWYTAPADSDSIGDAKGSFQSANRLSTLADTNVWLGRSQWEDSTANASFNEVRLWKGALTRAEIDKLHRMGPDGFNPNVAYDPSPADKATDVPRDVALAWSAGESAATHDVYFGGSAEDIEAAERGNPMGVLASQGQAGTMYTPPARLDFEQTYYWRVDEIASDNTIFRGDLWSFTAEPFVYPIANVVATTSAVNVEPGTGPENTVNGSGLDADDKHSINAADMWLGQPAEPGETVWIQFEFDGVYKVHEMLVWNYNVMFELMLGFGLKDVTVEYSTDGAEWATLGDFEFARGTARAGYAANTTVDFQGLAVKYVRLTVNSGYGMLGQYGLSEVRFLHTPVQAREPKPASEATDVQIDAVLTWRGGREAASHEVYLGTDEAAVAPDAAPVATTGVGRYNPAGLMLDTTYYWRVDEVNDVEAIDRWEGLVWTFSTQEFVIVDNFESYTDDVEAGEAIFDTWLDGWVNGTGSTVGYMNSPFAEQTVVNSGRQSMPLFYEGDSRADFTMDAQDWTAGGATTLVLFFRGAADNGAGQLYVTVNGTKVTYPGVLTSPVWKQWNIDLASIGTNLTNVRTFSIGVDGSGSGLLRIDDIRLYREAPEPIVPADPGTAGLVAYYMMDGNVQDSSGNNRHGTPFNDPPFAQAPAGFGQAIQFDGFADYVELPIGSLIASLRSVTFSTRILFDGTGATWQRAFDFGTGATAYMFLSPNNGATNSPRFAITTSAGGGESIVTAPAGLTPGQWHHIAVVIDADSMMLTLYVDGQAVDSTVTGTVPADLGQTTQNWLARSQYAADPYFAGSLDEFRIYNRALSAGEVSYLAGDR</sequence>
<proteinExistence type="predicted"/>
<dbReference type="InterPro" id="IPR013320">
    <property type="entry name" value="ConA-like_dom_sf"/>
</dbReference>
<feature type="signal peptide" evidence="3">
    <location>
        <begin position="1"/>
        <end position="23"/>
    </location>
</feature>
<dbReference type="Gene3D" id="2.60.120.260">
    <property type="entry name" value="Galactose-binding domain-like"/>
    <property type="match status" value="1"/>
</dbReference>
<dbReference type="InterPro" id="IPR000421">
    <property type="entry name" value="FA58C"/>
</dbReference>
<evidence type="ECO:0000259" key="4">
    <source>
        <dbReference type="PROSITE" id="PS50022"/>
    </source>
</evidence>
<evidence type="ECO:0000256" key="2">
    <source>
        <dbReference type="ARBA" id="ARBA00023157"/>
    </source>
</evidence>
<dbReference type="EMBL" id="JASCXX010000014">
    <property type="protein sequence ID" value="MDI6449885.1"/>
    <property type="molecule type" value="Genomic_DNA"/>
</dbReference>
<reference evidence="5" key="1">
    <citation type="submission" date="2023-05" db="EMBL/GenBank/DDBJ databases">
        <title>Anaerotaeda fermentans gen. nov., sp. nov., a novel anaerobic planctomycete of the new family within the order Sedimentisphaerales isolated from Taman Peninsula, Russia.</title>
        <authorList>
            <person name="Khomyakova M.A."/>
            <person name="Merkel A.Y."/>
            <person name="Slobodkin A.I."/>
        </authorList>
    </citation>
    <scope>NUCLEOTIDE SEQUENCE</scope>
    <source>
        <strain evidence="5">M17dextr</strain>
    </source>
</reference>
<dbReference type="Proteomes" id="UP001431776">
    <property type="component" value="Unassembled WGS sequence"/>
</dbReference>
<accession>A0AAW6TZ62</accession>
<evidence type="ECO:0000313" key="6">
    <source>
        <dbReference type="Proteomes" id="UP001431776"/>
    </source>
</evidence>
<organism evidence="5 6">
    <name type="scientific">Anaerobaca lacustris</name>
    <dbReference type="NCBI Taxonomy" id="3044600"/>
    <lineage>
        <taxon>Bacteria</taxon>
        <taxon>Pseudomonadati</taxon>
        <taxon>Planctomycetota</taxon>
        <taxon>Phycisphaerae</taxon>
        <taxon>Sedimentisphaerales</taxon>
        <taxon>Anaerobacaceae</taxon>
        <taxon>Anaerobaca</taxon>
    </lineage>
</organism>
<keyword evidence="1 3" id="KW-0732">Signal</keyword>
<dbReference type="SUPFAM" id="SSF49785">
    <property type="entry name" value="Galactose-binding domain-like"/>
    <property type="match status" value="1"/>
</dbReference>
<comment type="caution">
    <text evidence="5">The sequence shown here is derived from an EMBL/GenBank/DDBJ whole genome shotgun (WGS) entry which is preliminary data.</text>
</comment>
<dbReference type="InterPro" id="IPR006558">
    <property type="entry name" value="LamG-like"/>
</dbReference>
<evidence type="ECO:0000256" key="3">
    <source>
        <dbReference type="SAM" id="SignalP"/>
    </source>
</evidence>
<dbReference type="SMART" id="SM00560">
    <property type="entry name" value="LamGL"/>
    <property type="match status" value="1"/>
</dbReference>
<dbReference type="PROSITE" id="PS50022">
    <property type="entry name" value="FA58C_3"/>
    <property type="match status" value="1"/>
</dbReference>
<protein>
    <submittedName>
        <fullName evidence="5">LamG domain-containing protein</fullName>
    </submittedName>
</protein>
<evidence type="ECO:0000256" key="1">
    <source>
        <dbReference type="ARBA" id="ARBA00022729"/>
    </source>
</evidence>